<name>A0AAD5JKQ5_ACENE</name>
<dbReference type="AlphaFoldDB" id="A0AAD5JKQ5"/>
<feature type="region of interest" description="Disordered" evidence="1">
    <location>
        <begin position="1"/>
        <end position="33"/>
    </location>
</feature>
<keyword evidence="3" id="KW-1185">Reference proteome</keyword>
<evidence type="ECO:0000256" key="1">
    <source>
        <dbReference type="SAM" id="MobiDB-lite"/>
    </source>
</evidence>
<accession>A0AAD5JKQ5</accession>
<comment type="caution">
    <text evidence="2">The sequence shown here is derived from an EMBL/GenBank/DDBJ whole genome shotgun (WGS) entry which is preliminary data.</text>
</comment>
<gene>
    <name evidence="2" type="ORF">LWI28_014064</name>
</gene>
<reference evidence="2" key="2">
    <citation type="submission" date="2023-02" db="EMBL/GenBank/DDBJ databases">
        <authorList>
            <person name="Swenson N.G."/>
            <person name="Wegrzyn J.L."/>
            <person name="Mcevoy S.L."/>
        </authorList>
    </citation>
    <scope>NUCLEOTIDE SEQUENCE</scope>
    <source>
        <strain evidence="2">91603</strain>
        <tissue evidence="2">Leaf</tissue>
    </source>
</reference>
<evidence type="ECO:0000313" key="3">
    <source>
        <dbReference type="Proteomes" id="UP001064489"/>
    </source>
</evidence>
<evidence type="ECO:0000313" key="2">
    <source>
        <dbReference type="EMBL" id="KAI9195352.1"/>
    </source>
</evidence>
<protein>
    <submittedName>
        <fullName evidence="2">Uncharacterized protein</fullName>
    </submittedName>
</protein>
<reference evidence="2" key="1">
    <citation type="journal article" date="2022" name="Plant J.">
        <title>Strategies of tolerance reflected in two North American maple genomes.</title>
        <authorList>
            <person name="McEvoy S.L."/>
            <person name="Sezen U.U."/>
            <person name="Trouern-Trend A."/>
            <person name="McMahon S.M."/>
            <person name="Schaberg P.G."/>
            <person name="Yang J."/>
            <person name="Wegrzyn J.L."/>
            <person name="Swenson N.G."/>
        </authorList>
    </citation>
    <scope>NUCLEOTIDE SEQUENCE</scope>
    <source>
        <strain evidence="2">91603</strain>
    </source>
</reference>
<organism evidence="2 3">
    <name type="scientific">Acer negundo</name>
    <name type="common">Box elder</name>
    <dbReference type="NCBI Taxonomy" id="4023"/>
    <lineage>
        <taxon>Eukaryota</taxon>
        <taxon>Viridiplantae</taxon>
        <taxon>Streptophyta</taxon>
        <taxon>Embryophyta</taxon>
        <taxon>Tracheophyta</taxon>
        <taxon>Spermatophyta</taxon>
        <taxon>Magnoliopsida</taxon>
        <taxon>eudicotyledons</taxon>
        <taxon>Gunneridae</taxon>
        <taxon>Pentapetalae</taxon>
        <taxon>rosids</taxon>
        <taxon>malvids</taxon>
        <taxon>Sapindales</taxon>
        <taxon>Sapindaceae</taxon>
        <taxon>Hippocastanoideae</taxon>
        <taxon>Acereae</taxon>
        <taxon>Acer</taxon>
    </lineage>
</organism>
<dbReference type="Proteomes" id="UP001064489">
    <property type="component" value="Chromosome 1"/>
</dbReference>
<sequence>MRAVAEKEGRETVGDGGGREMAGKGRSGDRWSLEDGFHGGDLDGWRLVIGVESPTKLHQNLKLCLKKEAKPQVAGPLICIGLIRLKETDAYWKTVPDLFKTEEICVRFPSNSSVIDLFKIKEIDRLEATNIKGWWWRLT</sequence>
<dbReference type="EMBL" id="JAJSOW010000003">
    <property type="protein sequence ID" value="KAI9195352.1"/>
    <property type="molecule type" value="Genomic_DNA"/>
</dbReference>
<proteinExistence type="predicted"/>